<feature type="coiled-coil region" evidence="1">
    <location>
        <begin position="258"/>
        <end position="337"/>
    </location>
</feature>
<name>A0A9J6GCV9_HAELO</name>
<feature type="compositionally biased region" description="Basic and acidic residues" evidence="2">
    <location>
        <begin position="14"/>
        <end position="29"/>
    </location>
</feature>
<dbReference type="PANTHER" id="PTHR15286:SF1">
    <property type="entry name" value="FI07216P"/>
    <property type="match status" value="1"/>
</dbReference>
<protein>
    <recommendedName>
        <fullName evidence="3">Ras-associating domain-containing protein</fullName>
    </recommendedName>
</protein>
<feature type="compositionally biased region" description="Basic residues" evidence="2">
    <location>
        <begin position="1"/>
        <end position="13"/>
    </location>
</feature>
<comment type="caution">
    <text evidence="4">The sequence shown here is derived from an EMBL/GenBank/DDBJ whole genome shotgun (WGS) entry which is preliminary data.</text>
</comment>
<dbReference type="VEuPathDB" id="VectorBase:HLOH_043938"/>
<dbReference type="EMBL" id="JABSTR010000006">
    <property type="protein sequence ID" value="KAH9372915.1"/>
    <property type="molecule type" value="Genomic_DNA"/>
</dbReference>
<dbReference type="InterPro" id="IPR033593">
    <property type="entry name" value="N-RASSF"/>
</dbReference>
<feature type="region of interest" description="Disordered" evidence="2">
    <location>
        <begin position="1"/>
        <end position="33"/>
    </location>
</feature>
<dbReference type="InterPro" id="IPR000159">
    <property type="entry name" value="RA_dom"/>
</dbReference>
<dbReference type="AlphaFoldDB" id="A0A9J6GCV9"/>
<dbReference type="GO" id="GO:0007165">
    <property type="term" value="P:signal transduction"/>
    <property type="evidence" value="ECO:0007669"/>
    <property type="project" value="InterPro"/>
</dbReference>
<keyword evidence="1" id="KW-0175">Coiled coil</keyword>
<feature type="compositionally biased region" description="Basic residues" evidence="2">
    <location>
        <begin position="114"/>
        <end position="133"/>
    </location>
</feature>
<dbReference type="PROSITE" id="PS50200">
    <property type="entry name" value="RA"/>
    <property type="match status" value="1"/>
</dbReference>
<feature type="domain" description="Ras-associating" evidence="3">
    <location>
        <begin position="52"/>
        <end position="95"/>
    </location>
</feature>
<organism evidence="4 5">
    <name type="scientific">Haemaphysalis longicornis</name>
    <name type="common">Bush tick</name>
    <dbReference type="NCBI Taxonomy" id="44386"/>
    <lineage>
        <taxon>Eukaryota</taxon>
        <taxon>Metazoa</taxon>
        <taxon>Ecdysozoa</taxon>
        <taxon>Arthropoda</taxon>
        <taxon>Chelicerata</taxon>
        <taxon>Arachnida</taxon>
        <taxon>Acari</taxon>
        <taxon>Parasitiformes</taxon>
        <taxon>Ixodida</taxon>
        <taxon>Ixodoidea</taxon>
        <taxon>Ixodidae</taxon>
        <taxon>Haemaphysalinae</taxon>
        <taxon>Haemaphysalis</taxon>
    </lineage>
</organism>
<evidence type="ECO:0000313" key="4">
    <source>
        <dbReference type="EMBL" id="KAH9372915.1"/>
    </source>
</evidence>
<gene>
    <name evidence="4" type="ORF">HPB48_016537</name>
</gene>
<dbReference type="OrthoDB" id="6424205at2759"/>
<dbReference type="Proteomes" id="UP000821853">
    <property type="component" value="Chromosome 4"/>
</dbReference>
<feature type="compositionally biased region" description="Low complexity" evidence="2">
    <location>
        <begin position="135"/>
        <end position="148"/>
    </location>
</feature>
<feature type="region of interest" description="Disordered" evidence="2">
    <location>
        <begin position="580"/>
        <end position="637"/>
    </location>
</feature>
<reference evidence="4 5" key="1">
    <citation type="journal article" date="2020" name="Cell">
        <title>Large-Scale Comparative Analyses of Tick Genomes Elucidate Their Genetic Diversity and Vector Capacities.</title>
        <authorList>
            <consortium name="Tick Genome and Microbiome Consortium (TIGMIC)"/>
            <person name="Jia N."/>
            <person name="Wang J."/>
            <person name="Shi W."/>
            <person name="Du L."/>
            <person name="Sun Y."/>
            <person name="Zhan W."/>
            <person name="Jiang J.F."/>
            <person name="Wang Q."/>
            <person name="Zhang B."/>
            <person name="Ji P."/>
            <person name="Bell-Sakyi L."/>
            <person name="Cui X.M."/>
            <person name="Yuan T.T."/>
            <person name="Jiang B.G."/>
            <person name="Yang W.F."/>
            <person name="Lam T.T."/>
            <person name="Chang Q.C."/>
            <person name="Ding S.J."/>
            <person name="Wang X.J."/>
            <person name="Zhu J.G."/>
            <person name="Ruan X.D."/>
            <person name="Zhao L."/>
            <person name="Wei J.T."/>
            <person name="Ye R.Z."/>
            <person name="Que T.C."/>
            <person name="Du C.H."/>
            <person name="Zhou Y.H."/>
            <person name="Cheng J.X."/>
            <person name="Dai P.F."/>
            <person name="Guo W.B."/>
            <person name="Han X.H."/>
            <person name="Huang E.J."/>
            <person name="Li L.F."/>
            <person name="Wei W."/>
            <person name="Gao Y.C."/>
            <person name="Liu J.Z."/>
            <person name="Shao H.Z."/>
            <person name="Wang X."/>
            <person name="Wang C.C."/>
            <person name="Yang T.C."/>
            <person name="Huo Q.B."/>
            <person name="Li W."/>
            <person name="Chen H.Y."/>
            <person name="Chen S.E."/>
            <person name="Zhou L.G."/>
            <person name="Ni X.B."/>
            <person name="Tian J.H."/>
            <person name="Sheng Y."/>
            <person name="Liu T."/>
            <person name="Pan Y.S."/>
            <person name="Xia L.Y."/>
            <person name="Li J."/>
            <person name="Zhao F."/>
            <person name="Cao W.C."/>
        </authorList>
    </citation>
    <scope>NUCLEOTIDE SEQUENCE [LARGE SCALE GENOMIC DNA]</scope>
    <source>
        <strain evidence="4">HaeL-2018</strain>
    </source>
</reference>
<evidence type="ECO:0000256" key="1">
    <source>
        <dbReference type="SAM" id="Coils"/>
    </source>
</evidence>
<evidence type="ECO:0000259" key="3">
    <source>
        <dbReference type="PROSITE" id="PS50200"/>
    </source>
</evidence>
<accession>A0A9J6GCV9</accession>
<proteinExistence type="predicted"/>
<keyword evidence="5" id="KW-1185">Reference proteome</keyword>
<feature type="region of interest" description="Disordered" evidence="2">
    <location>
        <begin position="96"/>
        <end position="181"/>
    </location>
</feature>
<sequence length="637" mass="71553">MRRHGSRGSHLGRRRPEVGDRRQPQDYVRRSGARAARIGSLLPQERSSHHGDPQQYALVEVCPRGIERRLEADSRILKLWNAEDDVRLSMRRVRCWSSTTSSPTSDSCVAEPPRHHHHHYHRRRHHHSHHRRTQTSGGSSSTTTTSSSASPRLLRTVHPRKLSGGATSQPSSPHQQEQHSEELAELVKLVICQSETLDRQAALLSRHDAEIEHHEAKMHAMRVRQMGPDYMLDGYRPEASEEDSLQMYQATLEAYDRVLQLCRRITAEEEKIQRLSAEVRQRKWEQEQEKRRSEEQLRASREELAKMEGLREFDQVLQEKMRVVAELERQLRLAEQEEEVQLLVRRTQMVGPPRPDSVGPVGSLVVAAVPMSLASSTRCCIDAQDSSSDTGVSSMYSFEEVGHVLDTLVADDMGLPLVWASFLQLLVVYVTLGAAGHESAFDEDSWSLGGGSRWGDVQKRQGLIPFPRVGRAAAAAHDLGPDDLIALDTDSAASGGWAFLLLPYKRRSNTFTPRIGRRRRSLDWSYSPASRQFVSVVRNGRGTFVPRLGKRRPMGGYGDEADGGWESSFELASFMDDPKRGSFTPRIGRGAFTPRIGRTPFTPRIGRSTGNGDKGTDGDDNVQFPGQRCLKHARGSA</sequence>
<evidence type="ECO:0000256" key="2">
    <source>
        <dbReference type="SAM" id="MobiDB-lite"/>
    </source>
</evidence>
<dbReference type="PANTHER" id="PTHR15286">
    <property type="entry name" value="RAS-ASSOCIATING DOMAIN CONTAINING PROTEIN"/>
    <property type="match status" value="1"/>
</dbReference>
<feature type="compositionally biased region" description="Low complexity" evidence="2">
    <location>
        <begin position="97"/>
        <end position="107"/>
    </location>
</feature>
<evidence type="ECO:0000313" key="5">
    <source>
        <dbReference type="Proteomes" id="UP000821853"/>
    </source>
</evidence>